<name>A0A2H3D3J7_ARMGA</name>
<dbReference type="AlphaFoldDB" id="A0A2H3D3J7"/>
<dbReference type="Proteomes" id="UP000217790">
    <property type="component" value="Unassembled WGS sequence"/>
</dbReference>
<keyword evidence="2" id="KW-1185">Reference proteome</keyword>
<dbReference type="OMA" id="TWASACK"/>
<dbReference type="OrthoDB" id="3041706at2759"/>
<dbReference type="STRING" id="47427.A0A2H3D3J7"/>
<evidence type="ECO:0000313" key="1">
    <source>
        <dbReference type="EMBL" id="PBK85982.1"/>
    </source>
</evidence>
<proteinExistence type="predicted"/>
<protein>
    <recommendedName>
        <fullName evidence="3">F-box domain-containing protein</fullName>
    </recommendedName>
</protein>
<evidence type="ECO:0000313" key="2">
    <source>
        <dbReference type="Proteomes" id="UP000217790"/>
    </source>
</evidence>
<organism evidence="1 2">
    <name type="scientific">Armillaria gallica</name>
    <name type="common">Bulbous honey fungus</name>
    <name type="synonym">Armillaria bulbosa</name>
    <dbReference type="NCBI Taxonomy" id="47427"/>
    <lineage>
        <taxon>Eukaryota</taxon>
        <taxon>Fungi</taxon>
        <taxon>Dikarya</taxon>
        <taxon>Basidiomycota</taxon>
        <taxon>Agaricomycotina</taxon>
        <taxon>Agaricomycetes</taxon>
        <taxon>Agaricomycetidae</taxon>
        <taxon>Agaricales</taxon>
        <taxon>Marasmiineae</taxon>
        <taxon>Physalacriaceae</taxon>
        <taxon>Armillaria</taxon>
    </lineage>
</organism>
<accession>A0A2H3D3J7</accession>
<dbReference type="InParanoid" id="A0A2H3D3J7"/>
<reference evidence="2" key="1">
    <citation type="journal article" date="2017" name="Nat. Ecol. Evol.">
        <title>Genome expansion and lineage-specific genetic innovations in the forest pathogenic fungi Armillaria.</title>
        <authorList>
            <person name="Sipos G."/>
            <person name="Prasanna A.N."/>
            <person name="Walter M.C."/>
            <person name="O'Connor E."/>
            <person name="Balint B."/>
            <person name="Krizsan K."/>
            <person name="Kiss B."/>
            <person name="Hess J."/>
            <person name="Varga T."/>
            <person name="Slot J."/>
            <person name="Riley R."/>
            <person name="Boka B."/>
            <person name="Rigling D."/>
            <person name="Barry K."/>
            <person name="Lee J."/>
            <person name="Mihaltcheva S."/>
            <person name="LaButti K."/>
            <person name="Lipzen A."/>
            <person name="Waldron R."/>
            <person name="Moloney N.M."/>
            <person name="Sperisen C."/>
            <person name="Kredics L."/>
            <person name="Vagvoelgyi C."/>
            <person name="Patrignani A."/>
            <person name="Fitzpatrick D."/>
            <person name="Nagy I."/>
            <person name="Doyle S."/>
            <person name="Anderson J.B."/>
            <person name="Grigoriev I.V."/>
            <person name="Gueldener U."/>
            <person name="Muensterkoetter M."/>
            <person name="Nagy L.G."/>
        </authorList>
    </citation>
    <scope>NUCLEOTIDE SEQUENCE [LARGE SCALE GENOMIC DNA]</scope>
    <source>
        <strain evidence="2">Ar21-2</strain>
    </source>
</reference>
<dbReference type="EMBL" id="KZ293687">
    <property type="protein sequence ID" value="PBK85982.1"/>
    <property type="molecule type" value="Genomic_DNA"/>
</dbReference>
<gene>
    <name evidence="1" type="ORF">ARMGADRAFT_1087014</name>
</gene>
<sequence>MNFDYGMLVDEPYDFLKMTAVIDNYDEALDPAQRYAQAYDGTHLYYRYQSQLLDILTDATSNQLRASLQHQYDAVRSCFIKIDDTHLPRPPSPLEIALIRPIPFSDAVPIELWEEVFTFLPHQCRLVSWRVCSWWCKLLTPKTHAYLVLSLSDRWPEFRRENSRHDPLVLHKFASAYELDMSSMIVSRSLWHIVRGVRYTNWPVFPYNFFLHLLDNVEVVIFEATAPLTDDFQPPAVPCPYLLPSSVKELRLSKVSLDGHSIEGMLSPAGRLEWLYIENIDGGHLGIPSVPFDHDYTTFRESVAITTFRRPYIRDVASPSLRYIKLDLMYDVFGAVAVHHGLAEFTDDGFALLHQLFRTEFGAAYLEYMLEEGEVFPLQTRTSLLEELDIHVGSQYFEHIRFIWPPLASSLTKLTLRISRENTGGSGTPMTLDGLDVLKTLIIHCEYQIVWRAVNIMATWGSPYRSSPESVFKLWLHTDSHSPVLHLHCVSSLFLRRRFLASEKNNMRTFRGNFVFGLWSTGTNSIEDIDFEIASGLVASMHDDNSISLHRAECRRVHVSPVISPVCDTLL</sequence>
<evidence type="ECO:0008006" key="3">
    <source>
        <dbReference type="Google" id="ProtNLM"/>
    </source>
</evidence>